<dbReference type="AlphaFoldDB" id="A0A2P2QPW2"/>
<dbReference type="EMBL" id="GGEC01088568">
    <property type="protein sequence ID" value="MBX69052.1"/>
    <property type="molecule type" value="Transcribed_RNA"/>
</dbReference>
<protein>
    <submittedName>
        <fullName evidence="1">Uncharacterized protein</fullName>
    </submittedName>
</protein>
<evidence type="ECO:0000313" key="1">
    <source>
        <dbReference type="EMBL" id="MBX69052.1"/>
    </source>
</evidence>
<reference evidence="1" key="1">
    <citation type="submission" date="2018-02" db="EMBL/GenBank/DDBJ databases">
        <title>Rhizophora mucronata_Transcriptome.</title>
        <authorList>
            <person name="Meera S.P."/>
            <person name="Sreeshan A."/>
            <person name="Augustine A."/>
        </authorList>
    </citation>
    <scope>NUCLEOTIDE SEQUENCE</scope>
    <source>
        <tissue evidence="1">Leaf</tissue>
    </source>
</reference>
<sequence length="40" mass="4715">MTIKVLHFFFCPPWFFLMLHKEPPLPAPNLTCMCINFAFA</sequence>
<proteinExistence type="predicted"/>
<name>A0A2P2QPW2_RHIMU</name>
<organism evidence="1">
    <name type="scientific">Rhizophora mucronata</name>
    <name type="common">Asiatic mangrove</name>
    <dbReference type="NCBI Taxonomy" id="61149"/>
    <lineage>
        <taxon>Eukaryota</taxon>
        <taxon>Viridiplantae</taxon>
        <taxon>Streptophyta</taxon>
        <taxon>Embryophyta</taxon>
        <taxon>Tracheophyta</taxon>
        <taxon>Spermatophyta</taxon>
        <taxon>Magnoliopsida</taxon>
        <taxon>eudicotyledons</taxon>
        <taxon>Gunneridae</taxon>
        <taxon>Pentapetalae</taxon>
        <taxon>rosids</taxon>
        <taxon>fabids</taxon>
        <taxon>Malpighiales</taxon>
        <taxon>Rhizophoraceae</taxon>
        <taxon>Rhizophora</taxon>
    </lineage>
</organism>
<accession>A0A2P2QPW2</accession>